<dbReference type="SUPFAM" id="SSF58104">
    <property type="entry name" value="Methyl-accepting chemotaxis protein (MCP) signaling domain"/>
    <property type="match status" value="1"/>
</dbReference>
<keyword evidence="4" id="KW-0472">Membrane</keyword>
<evidence type="ECO:0000313" key="7">
    <source>
        <dbReference type="Proteomes" id="UP000182321"/>
    </source>
</evidence>
<dbReference type="PROSITE" id="PS50111">
    <property type="entry name" value="CHEMOTAXIS_TRANSDUC_2"/>
    <property type="match status" value="1"/>
</dbReference>
<keyword evidence="4" id="KW-0812">Transmembrane</keyword>
<dbReference type="InterPro" id="IPR036259">
    <property type="entry name" value="MFS_trans_sf"/>
</dbReference>
<keyword evidence="4" id="KW-1133">Transmembrane helix</keyword>
<feature type="transmembrane region" description="Helical" evidence="4">
    <location>
        <begin position="41"/>
        <end position="64"/>
    </location>
</feature>
<evidence type="ECO:0000256" key="3">
    <source>
        <dbReference type="PROSITE-ProRule" id="PRU00284"/>
    </source>
</evidence>
<proteinExistence type="inferred from homology"/>
<evidence type="ECO:0000313" key="6">
    <source>
        <dbReference type="EMBL" id="SEK83986.1"/>
    </source>
</evidence>
<evidence type="ECO:0000256" key="4">
    <source>
        <dbReference type="SAM" id="Phobius"/>
    </source>
</evidence>
<dbReference type="Proteomes" id="UP000182321">
    <property type="component" value="Unassembled WGS sequence"/>
</dbReference>
<dbReference type="GO" id="GO:0016020">
    <property type="term" value="C:membrane"/>
    <property type="evidence" value="ECO:0007669"/>
    <property type="project" value="InterPro"/>
</dbReference>
<evidence type="ECO:0000259" key="5">
    <source>
        <dbReference type="PROSITE" id="PS50111"/>
    </source>
</evidence>
<evidence type="ECO:0000256" key="2">
    <source>
        <dbReference type="ARBA" id="ARBA00029447"/>
    </source>
</evidence>
<dbReference type="SMART" id="SM00283">
    <property type="entry name" value="MA"/>
    <property type="match status" value="1"/>
</dbReference>
<accession>A0A1H7KBX7</accession>
<name>A0A1H7KBX7_9FIRM</name>
<dbReference type="GO" id="GO:0006935">
    <property type="term" value="P:chemotaxis"/>
    <property type="evidence" value="ECO:0007669"/>
    <property type="project" value="InterPro"/>
</dbReference>
<feature type="transmembrane region" description="Helical" evidence="4">
    <location>
        <begin position="147"/>
        <end position="167"/>
    </location>
</feature>
<dbReference type="InterPro" id="IPR004090">
    <property type="entry name" value="Chemotax_Me-accpt_rcpt"/>
</dbReference>
<feature type="transmembrane region" description="Helical" evidence="4">
    <location>
        <begin position="84"/>
        <end position="110"/>
    </location>
</feature>
<feature type="domain" description="Methyl-accepting transducer" evidence="5">
    <location>
        <begin position="212"/>
        <end position="462"/>
    </location>
</feature>
<dbReference type="GO" id="GO:0007165">
    <property type="term" value="P:signal transduction"/>
    <property type="evidence" value="ECO:0007669"/>
    <property type="project" value="UniProtKB-KW"/>
</dbReference>
<dbReference type="RefSeq" id="WP_074791461.1">
    <property type="nucleotide sequence ID" value="NZ_FNZX01000012.1"/>
</dbReference>
<sequence>MDIKERHIYESNKLGFKLACIIQVFELAATILYSAQRVGFSFVNTTTMSIVQIIVFIFSIYAYLRYSHRTRGRYLMIGSMLIGYAVLMAGCVHVTYMWAFGPAFIILSLLFNDVKLTIATSIITAVINLLYIPLFYMFSVEVADRHFAVMTDTIFMVLLSLMGIFYVRLNSLQNKETMDEIEENVRLQEESSEVIKNTGITIAKKLEDANDAMEALASKVSSSAEAAQQISESVNLTAEAIQTQTEMNSNITDSLEEIAHQARAMRKNSDEVSENISDGNALIEELRAKSDEASTINAETATMTSELQESAVTVKDIVGTILDISGQTNLLALNASIEAARAGEAGKGFAVVADEIRALSEHTKESAEQISSTIDELIQRVNTASTNMQKSVESANQQGEMIAETGEKFEIILEKITDLARRVATISDNVDGCVDANSKVMDAISNLSATSQEVAASSESSITLNQDCEADMENTKEILHDILTISRGSMN</sequence>
<keyword evidence="1 3" id="KW-0807">Transducer</keyword>
<comment type="similarity">
    <text evidence="2">Belongs to the methyl-accepting chemotaxis (MCP) protein family.</text>
</comment>
<organism evidence="6 7">
    <name type="scientific">Pseudobutyrivibrio ruminis</name>
    <dbReference type="NCBI Taxonomy" id="46206"/>
    <lineage>
        <taxon>Bacteria</taxon>
        <taxon>Bacillati</taxon>
        <taxon>Bacillota</taxon>
        <taxon>Clostridia</taxon>
        <taxon>Lachnospirales</taxon>
        <taxon>Lachnospiraceae</taxon>
        <taxon>Pseudobutyrivibrio</taxon>
    </lineage>
</organism>
<dbReference type="PRINTS" id="PR00260">
    <property type="entry name" value="CHEMTRNSDUCR"/>
</dbReference>
<dbReference type="Gene3D" id="1.10.287.950">
    <property type="entry name" value="Methyl-accepting chemotaxis protein"/>
    <property type="match status" value="1"/>
</dbReference>
<protein>
    <submittedName>
        <fullName evidence="6">Methyl-accepting chemotaxis protein</fullName>
    </submittedName>
</protein>
<dbReference type="PANTHER" id="PTHR32089">
    <property type="entry name" value="METHYL-ACCEPTING CHEMOTAXIS PROTEIN MCPB"/>
    <property type="match status" value="1"/>
</dbReference>
<reference evidence="7" key="1">
    <citation type="submission" date="2016-10" db="EMBL/GenBank/DDBJ databases">
        <authorList>
            <person name="Varghese N."/>
        </authorList>
    </citation>
    <scope>NUCLEOTIDE SEQUENCE [LARGE SCALE GENOMIC DNA]</scope>
    <source>
        <strain evidence="7">ACV-9</strain>
    </source>
</reference>
<feature type="transmembrane region" description="Helical" evidence="4">
    <location>
        <begin position="14"/>
        <end position="35"/>
    </location>
</feature>
<dbReference type="SUPFAM" id="SSF103473">
    <property type="entry name" value="MFS general substrate transporter"/>
    <property type="match status" value="1"/>
</dbReference>
<dbReference type="Pfam" id="PF00015">
    <property type="entry name" value="MCPsignal"/>
    <property type="match status" value="1"/>
</dbReference>
<keyword evidence="7" id="KW-1185">Reference proteome</keyword>
<dbReference type="InterPro" id="IPR004089">
    <property type="entry name" value="MCPsignal_dom"/>
</dbReference>
<dbReference type="GO" id="GO:0004888">
    <property type="term" value="F:transmembrane signaling receptor activity"/>
    <property type="evidence" value="ECO:0007669"/>
    <property type="project" value="InterPro"/>
</dbReference>
<dbReference type="PANTHER" id="PTHR32089:SF112">
    <property type="entry name" value="LYSOZYME-LIKE PROTEIN-RELATED"/>
    <property type="match status" value="1"/>
</dbReference>
<gene>
    <name evidence="6" type="ORF">SAMN02910377_01967</name>
</gene>
<feature type="transmembrane region" description="Helical" evidence="4">
    <location>
        <begin position="116"/>
        <end position="135"/>
    </location>
</feature>
<evidence type="ECO:0000256" key="1">
    <source>
        <dbReference type="ARBA" id="ARBA00023224"/>
    </source>
</evidence>
<dbReference type="EMBL" id="FNZX01000012">
    <property type="protein sequence ID" value="SEK83986.1"/>
    <property type="molecule type" value="Genomic_DNA"/>
</dbReference>
<dbReference type="AlphaFoldDB" id="A0A1H7KBX7"/>